<proteinExistence type="predicted"/>
<evidence type="ECO:0000313" key="6">
    <source>
        <dbReference type="EMBL" id="MBK8892311.1"/>
    </source>
</evidence>
<dbReference type="Gene3D" id="3.40.1090.10">
    <property type="entry name" value="Cytosolic phospholipase A2 catalytic domain"/>
    <property type="match status" value="2"/>
</dbReference>
<dbReference type="PANTHER" id="PTHR14226:SF78">
    <property type="entry name" value="SLR0060 PROTEIN"/>
    <property type="match status" value="1"/>
</dbReference>
<dbReference type="InterPro" id="IPR050301">
    <property type="entry name" value="NTE"/>
</dbReference>
<reference evidence="6" key="1">
    <citation type="submission" date="2020-10" db="EMBL/GenBank/DDBJ databases">
        <title>Connecting structure to function with the recovery of over 1000 high-quality activated sludge metagenome-assembled genomes encoding full-length rRNA genes using long-read sequencing.</title>
        <authorList>
            <person name="Singleton C.M."/>
            <person name="Petriglieri F."/>
            <person name="Kristensen J.M."/>
            <person name="Kirkegaard R.H."/>
            <person name="Michaelsen T.Y."/>
            <person name="Andersen M.H."/>
            <person name="Karst S.M."/>
            <person name="Dueholm M.S."/>
            <person name="Nielsen P.H."/>
            <person name="Albertsen M."/>
        </authorList>
    </citation>
    <scope>NUCLEOTIDE SEQUENCE</scope>
    <source>
        <strain evidence="6">OdNE_18-Q3-R46-58_BAT3C.305</strain>
    </source>
</reference>
<comment type="caution">
    <text evidence="6">The sequence shown here is derived from an EMBL/GenBank/DDBJ whole genome shotgun (WGS) entry which is preliminary data.</text>
</comment>
<keyword evidence="3 4" id="KW-0443">Lipid metabolism</keyword>
<dbReference type="Proteomes" id="UP000808146">
    <property type="component" value="Unassembled WGS sequence"/>
</dbReference>
<accession>A0A9D7QJB2</accession>
<evidence type="ECO:0000256" key="4">
    <source>
        <dbReference type="PROSITE-ProRule" id="PRU01161"/>
    </source>
</evidence>
<evidence type="ECO:0000313" key="7">
    <source>
        <dbReference type="Proteomes" id="UP000808146"/>
    </source>
</evidence>
<dbReference type="EMBL" id="JADKBR010000026">
    <property type="protein sequence ID" value="MBK8892311.1"/>
    <property type="molecule type" value="Genomic_DNA"/>
</dbReference>
<dbReference type="SUPFAM" id="SSF52151">
    <property type="entry name" value="FabD/lysophospholipase-like"/>
    <property type="match status" value="1"/>
</dbReference>
<feature type="short sequence motif" description="DGA/G" evidence="4">
    <location>
        <begin position="207"/>
        <end position="209"/>
    </location>
</feature>
<protein>
    <submittedName>
        <fullName evidence="6">Patatin-like phospholipase family protein</fullName>
    </submittedName>
</protein>
<feature type="short sequence motif" description="GXSXG" evidence="4">
    <location>
        <begin position="54"/>
        <end position="58"/>
    </location>
</feature>
<feature type="short sequence motif" description="GXGXXG" evidence="4">
    <location>
        <begin position="26"/>
        <end position="31"/>
    </location>
</feature>
<sequence length="352" mass="38271">MTASRNKAQAGGSGREPVLVDLALQGGGAHGAYTWGVLDRLLEESWLSYDGISGTSAGAMNATVMAHGLVKGGPRQAKIELERFWKKVSEAALLSPFRRGPLEILTGQWTLDYCPAFVAADMAARLFSPYTLNIGGGNPLYDILVDCVDFSALSNAGPKLFVTATNVRTGRGRVFRNAQMTPEVLLASACLPTMFQAVEIDGDPYWDGGFAGNPTMTPLVRECDSHDTILVSINPIERPGTPRTPMEIQNRLNEISFNSPLVKELRMAALLRRVADPGSGEGALWAKMRIHRVASEQALLGLGYSSKLLAEWAFFCMLREEGRRAAEVFLETHGNDVGVRSTLDIDRLIEES</sequence>
<keyword evidence="2 4" id="KW-0442">Lipid degradation</keyword>
<dbReference type="InterPro" id="IPR002641">
    <property type="entry name" value="PNPLA_dom"/>
</dbReference>
<dbReference type="AlphaFoldDB" id="A0A9D7QJB2"/>
<organism evidence="6 7">
    <name type="scientific">Candidatus Dechloromonas phosphorivorans</name>
    <dbReference type="NCBI Taxonomy" id="2899244"/>
    <lineage>
        <taxon>Bacteria</taxon>
        <taxon>Pseudomonadati</taxon>
        <taxon>Pseudomonadota</taxon>
        <taxon>Betaproteobacteria</taxon>
        <taxon>Rhodocyclales</taxon>
        <taxon>Azonexaceae</taxon>
        <taxon>Dechloromonas</taxon>
    </lineage>
</organism>
<dbReference type="PANTHER" id="PTHR14226">
    <property type="entry name" value="NEUROPATHY TARGET ESTERASE/SWISS CHEESE D.MELANOGASTER"/>
    <property type="match status" value="1"/>
</dbReference>
<dbReference type="GO" id="GO:0016787">
    <property type="term" value="F:hydrolase activity"/>
    <property type="evidence" value="ECO:0007669"/>
    <property type="project" value="UniProtKB-UniRule"/>
</dbReference>
<gene>
    <name evidence="6" type="ORF">IPN75_19065</name>
</gene>
<evidence type="ECO:0000259" key="5">
    <source>
        <dbReference type="PROSITE" id="PS51635"/>
    </source>
</evidence>
<evidence type="ECO:0000256" key="1">
    <source>
        <dbReference type="ARBA" id="ARBA00022801"/>
    </source>
</evidence>
<feature type="domain" description="PNPLA" evidence="5">
    <location>
        <begin position="22"/>
        <end position="220"/>
    </location>
</feature>
<dbReference type="Pfam" id="PF01734">
    <property type="entry name" value="Patatin"/>
    <property type="match status" value="1"/>
</dbReference>
<dbReference type="InterPro" id="IPR016035">
    <property type="entry name" value="Acyl_Trfase/lysoPLipase"/>
</dbReference>
<feature type="active site" description="Proton acceptor" evidence="4">
    <location>
        <position position="207"/>
    </location>
</feature>
<dbReference type="PROSITE" id="PS51635">
    <property type="entry name" value="PNPLA"/>
    <property type="match status" value="1"/>
</dbReference>
<name>A0A9D7QJB2_9RHOO</name>
<keyword evidence="1 4" id="KW-0378">Hydrolase</keyword>
<dbReference type="GO" id="GO:0016042">
    <property type="term" value="P:lipid catabolic process"/>
    <property type="evidence" value="ECO:0007669"/>
    <property type="project" value="UniProtKB-UniRule"/>
</dbReference>
<feature type="active site" description="Nucleophile" evidence="4">
    <location>
        <position position="56"/>
    </location>
</feature>
<evidence type="ECO:0000256" key="3">
    <source>
        <dbReference type="ARBA" id="ARBA00023098"/>
    </source>
</evidence>
<evidence type="ECO:0000256" key="2">
    <source>
        <dbReference type="ARBA" id="ARBA00022963"/>
    </source>
</evidence>